<organism evidence="5 6">
    <name type="scientific">Portunus trituberculatus</name>
    <name type="common">Swimming crab</name>
    <name type="synonym">Neptunus trituberculatus</name>
    <dbReference type="NCBI Taxonomy" id="210409"/>
    <lineage>
        <taxon>Eukaryota</taxon>
        <taxon>Metazoa</taxon>
        <taxon>Ecdysozoa</taxon>
        <taxon>Arthropoda</taxon>
        <taxon>Crustacea</taxon>
        <taxon>Multicrustacea</taxon>
        <taxon>Malacostraca</taxon>
        <taxon>Eumalacostraca</taxon>
        <taxon>Eucarida</taxon>
        <taxon>Decapoda</taxon>
        <taxon>Pleocyemata</taxon>
        <taxon>Brachyura</taxon>
        <taxon>Eubrachyura</taxon>
        <taxon>Portunoidea</taxon>
        <taxon>Portunidae</taxon>
        <taxon>Portuninae</taxon>
        <taxon>Portunus</taxon>
    </lineage>
</organism>
<evidence type="ECO:0000256" key="1">
    <source>
        <dbReference type="ARBA" id="ARBA00001933"/>
    </source>
</evidence>
<keyword evidence="4" id="KW-0663">Pyridoxal phosphate</keyword>
<keyword evidence="3" id="KW-0808">Transferase</keyword>
<keyword evidence="2" id="KW-0032">Aminotransferase</keyword>
<dbReference type="Proteomes" id="UP000324222">
    <property type="component" value="Unassembled WGS sequence"/>
</dbReference>
<evidence type="ECO:0000313" key="6">
    <source>
        <dbReference type="Proteomes" id="UP000324222"/>
    </source>
</evidence>
<dbReference type="InterPro" id="IPR015424">
    <property type="entry name" value="PyrdxlP-dep_Trfase"/>
</dbReference>
<dbReference type="Gene3D" id="3.40.640.10">
    <property type="entry name" value="Type I PLP-dependent aspartate aminotransferase-like (Major domain)"/>
    <property type="match status" value="1"/>
</dbReference>
<dbReference type="InterPro" id="IPR015421">
    <property type="entry name" value="PyrdxlP-dep_Trfase_major"/>
</dbReference>
<dbReference type="InterPro" id="IPR015422">
    <property type="entry name" value="PyrdxlP-dep_Trfase_small"/>
</dbReference>
<proteinExistence type="predicted"/>
<evidence type="ECO:0000313" key="5">
    <source>
        <dbReference type="EMBL" id="MPC21179.1"/>
    </source>
</evidence>
<keyword evidence="5" id="KW-0670">Pyruvate</keyword>
<dbReference type="PANTHER" id="PTHR42778:SF1">
    <property type="entry name" value="2-AMINOETHYLPHOSPHONATE--PYRUVATE TRANSAMINASE"/>
    <property type="match status" value="1"/>
</dbReference>
<dbReference type="OrthoDB" id="7403325at2759"/>
<dbReference type="AlphaFoldDB" id="A0A5B7DJD2"/>
<dbReference type="SUPFAM" id="SSF53383">
    <property type="entry name" value="PLP-dependent transferases"/>
    <property type="match status" value="1"/>
</dbReference>
<name>A0A5B7DJD2_PORTR</name>
<reference evidence="5 6" key="1">
    <citation type="submission" date="2019-05" db="EMBL/GenBank/DDBJ databases">
        <title>Another draft genome of Portunus trituberculatus and its Hox gene families provides insights of decapod evolution.</title>
        <authorList>
            <person name="Jeong J.-H."/>
            <person name="Song I."/>
            <person name="Kim S."/>
            <person name="Choi T."/>
            <person name="Kim D."/>
            <person name="Ryu S."/>
            <person name="Kim W."/>
        </authorList>
    </citation>
    <scope>NUCLEOTIDE SEQUENCE [LARGE SCALE GENOMIC DNA]</scope>
    <source>
        <tissue evidence="5">Muscle</tissue>
    </source>
</reference>
<evidence type="ECO:0000256" key="4">
    <source>
        <dbReference type="ARBA" id="ARBA00022898"/>
    </source>
</evidence>
<comment type="caution">
    <text evidence="5">The sequence shown here is derived from an EMBL/GenBank/DDBJ whole genome shotgun (WGS) entry which is preliminary data.</text>
</comment>
<dbReference type="EMBL" id="VSRR010000948">
    <property type="protein sequence ID" value="MPC21179.1"/>
    <property type="molecule type" value="Genomic_DNA"/>
</dbReference>
<dbReference type="GO" id="GO:0008483">
    <property type="term" value="F:transaminase activity"/>
    <property type="evidence" value="ECO:0007669"/>
    <property type="project" value="UniProtKB-KW"/>
</dbReference>
<evidence type="ECO:0000256" key="2">
    <source>
        <dbReference type="ARBA" id="ARBA00022576"/>
    </source>
</evidence>
<comment type="cofactor">
    <cofactor evidence="1">
        <name>pyridoxal 5'-phosphate</name>
        <dbReference type="ChEBI" id="CHEBI:597326"/>
    </cofactor>
</comment>
<accession>A0A5B7DJD2</accession>
<dbReference type="Gene3D" id="3.90.1150.10">
    <property type="entry name" value="Aspartate Aminotransferase, domain 1"/>
    <property type="match status" value="1"/>
</dbReference>
<protein>
    <submittedName>
        <fullName evidence="5">2-aminoethylphosphonate--pyruvate transaminase</fullName>
    </submittedName>
</protein>
<gene>
    <name evidence="5" type="primary">phnW_0</name>
    <name evidence="5" type="ORF">E2C01_014155</name>
</gene>
<sequence>MSLDLVEQHLSLESNGQFRFTPPTHTFLAFRTAIREYRKEGGLEGRAARYRENQRLLLDGMARLGYRRLVHPQHASYIITAFLNPTHANFDFKIFYTKLTEKGEQTGELKGREGLPKF</sequence>
<evidence type="ECO:0000256" key="3">
    <source>
        <dbReference type="ARBA" id="ARBA00022679"/>
    </source>
</evidence>
<dbReference type="PANTHER" id="PTHR42778">
    <property type="entry name" value="2-AMINOETHYLPHOSPHONATE--PYRUVATE TRANSAMINASE"/>
    <property type="match status" value="1"/>
</dbReference>
<keyword evidence="6" id="KW-1185">Reference proteome</keyword>